<dbReference type="Pfam" id="PF13637">
    <property type="entry name" value="Ank_4"/>
    <property type="match status" value="1"/>
</dbReference>
<dbReference type="Gene3D" id="1.25.40.20">
    <property type="entry name" value="Ankyrin repeat-containing domain"/>
    <property type="match status" value="3"/>
</dbReference>
<organism evidence="4">
    <name type="scientific">Aspergillus flavus</name>
    <dbReference type="NCBI Taxonomy" id="5059"/>
    <lineage>
        <taxon>Eukaryota</taxon>
        <taxon>Fungi</taxon>
        <taxon>Dikarya</taxon>
        <taxon>Ascomycota</taxon>
        <taxon>Pezizomycotina</taxon>
        <taxon>Eurotiomycetes</taxon>
        <taxon>Eurotiomycetidae</taxon>
        <taxon>Eurotiales</taxon>
        <taxon>Aspergillaceae</taxon>
        <taxon>Aspergillus</taxon>
        <taxon>Aspergillus subgen. Circumdati</taxon>
    </lineage>
</organism>
<feature type="repeat" description="ANK" evidence="3">
    <location>
        <begin position="120"/>
        <end position="153"/>
    </location>
</feature>
<reference evidence="4" key="1">
    <citation type="submission" date="2019-04" db="EMBL/GenBank/DDBJ databases">
        <title>Friends and foes A comparative genomics study of 23 Aspergillus species from section Flavi.</title>
        <authorList>
            <consortium name="DOE Joint Genome Institute"/>
            <person name="Kjaerbolling I."/>
            <person name="Vesth T."/>
            <person name="Frisvad J.C."/>
            <person name="Nybo J.L."/>
            <person name="Theobald S."/>
            <person name="Kildgaard S."/>
            <person name="Isbrandt T."/>
            <person name="Kuo A."/>
            <person name="Sato A."/>
            <person name="Lyhne E.K."/>
            <person name="Kogle M.E."/>
            <person name="Wiebenga A."/>
            <person name="Kun R.S."/>
            <person name="Lubbers R.J."/>
            <person name="Makela M.R."/>
            <person name="Barry K."/>
            <person name="Chovatia M."/>
            <person name="Clum A."/>
            <person name="Daum C."/>
            <person name="Haridas S."/>
            <person name="He G."/>
            <person name="LaButti K."/>
            <person name="Lipzen A."/>
            <person name="Mondo S."/>
            <person name="Riley R."/>
            <person name="Salamov A."/>
            <person name="Simmons B.A."/>
            <person name="Magnuson J.K."/>
            <person name="Henrissat B."/>
            <person name="Mortensen U.H."/>
            <person name="Larsen T.O."/>
            <person name="Devries R.P."/>
            <person name="Grigoriev I.V."/>
            <person name="Machida M."/>
            <person name="Baker S.E."/>
            <person name="Andersen M.R."/>
        </authorList>
    </citation>
    <scope>NUCLEOTIDE SEQUENCE [LARGE SCALE GENOMIC DNA]</scope>
    <source>
        <strain evidence="4">CBS 121.62</strain>
    </source>
</reference>
<dbReference type="EMBL" id="ML734789">
    <property type="protein sequence ID" value="KAB8240059.1"/>
    <property type="molecule type" value="Genomic_DNA"/>
</dbReference>
<dbReference type="PANTHER" id="PTHR24198:SF165">
    <property type="entry name" value="ANKYRIN REPEAT-CONTAINING PROTEIN-RELATED"/>
    <property type="match status" value="1"/>
</dbReference>
<gene>
    <name evidence="4" type="ORF">BDV35DRAFT_398983</name>
</gene>
<dbReference type="PROSITE" id="PS50088">
    <property type="entry name" value="ANK_REPEAT"/>
    <property type="match status" value="2"/>
</dbReference>
<dbReference type="SUPFAM" id="SSF48403">
    <property type="entry name" value="Ankyrin repeat"/>
    <property type="match status" value="2"/>
</dbReference>
<dbReference type="AlphaFoldDB" id="A0A5N6GFU6"/>
<dbReference type="Pfam" id="PF12796">
    <property type="entry name" value="Ank_2"/>
    <property type="match status" value="1"/>
</dbReference>
<dbReference type="Proteomes" id="UP000325434">
    <property type="component" value="Unassembled WGS sequence"/>
</dbReference>
<protein>
    <submittedName>
        <fullName evidence="4">Ankyrin repeat-containing domain protein</fullName>
    </submittedName>
</protein>
<feature type="repeat" description="ANK" evidence="3">
    <location>
        <begin position="18"/>
        <end position="51"/>
    </location>
</feature>
<proteinExistence type="predicted"/>
<keyword evidence="2 3" id="KW-0040">ANK repeat</keyword>
<dbReference type="InterPro" id="IPR002110">
    <property type="entry name" value="Ankyrin_rpt"/>
</dbReference>
<sequence length="294" mass="32679">MVDNFLREFHLDINAVINNHTPLMLAAANGFQALVARLLSEEQLDVNVCNSWHQTALHLAIEQFHEDVAHTLLLDCRVDAEWTALDDCTPLMAAARNGLDKVVQALLDREHLDVNAHTSFGYTALHLAVSEGFQSVARMLLLDNRVSINCKDRLGATPLWWATATNNECIVHLLLDKDEIDLDSGTREGPPLHNVVQFGDLPTIRRLLREPRLDPNLTDAYGNTALTRAAARGDLRIIEALLQDCRVNIGIRNHAGESPVMVARRFGFHIAATILQTSHRRKGISGKIQSADCQ</sequence>
<dbReference type="PROSITE" id="PS50297">
    <property type="entry name" value="ANK_REP_REGION"/>
    <property type="match status" value="1"/>
</dbReference>
<name>A0A5N6GFU6_ASPFL</name>
<dbReference type="SMART" id="SM00248">
    <property type="entry name" value="ANK"/>
    <property type="match status" value="7"/>
</dbReference>
<evidence type="ECO:0000256" key="2">
    <source>
        <dbReference type="ARBA" id="ARBA00023043"/>
    </source>
</evidence>
<dbReference type="PANTHER" id="PTHR24198">
    <property type="entry name" value="ANKYRIN REPEAT AND PROTEIN KINASE DOMAIN-CONTAINING PROTEIN"/>
    <property type="match status" value="1"/>
</dbReference>
<evidence type="ECO:0000256" key="3">
    <source>
        <dbReference type="PROSITE-ProRule" id="PRU00023"/>
    </source>
</evidence>
<keyword evidence="1" id="KW-0677">Repeat</keyword>
<dbReference type="InterPro" id="IPR036770">
    <property type="entry name" value="Ankyrin_rpt-contain_sf"/>
</dbReference>
<evidence type="ECO:0000256" key="1">
    <source>
        <dbReference type="ARBA" id="ARBA00022737"/>
    </source>
</evidence>
<accession>A0A5N6GFU6</accession>
<evidence type="ECO:0000313" key="4">
    <source>
        <dbReference type="EMBL" id="KAB8240059.1"/>
    </source>
</evidence>
<dbReference type="Pfam" id="PF00023">
    <property type="entry name" value="Ank"/>
    <property type="match status" value="2"/>
</dbReference>